<keyword evidence="2" id="KW-1185">Reference proteome</keyword>
<proteinExistence type="predicted"/>
<evidence type="ECO:0000313" key="2">
    <source>
        <dbReference type="Proteomes" id="UP001227268"/>
    </source>
</evidence>
<sequence length="287" mass="32188">MSDTEDFFSDSLALFDNGDDVLPEPPTEVQYGPIRSKIPEMEGKGFTMLASQIFNSGLVMAEMVELGRINASGTRSKSFVQLQSDPHCRYANTARCPSIVLELGASTSLPSLLASTLDPPPELILTTDYPDAQLIKYAKRFLSRIPFFHDIEISKATSRGTHTLRGVLSTLDDPSRGFTLVILSDTLWLHDEHSALLRTISSALSHTEPAFTYFTTGHYAKRAIVNEFFKRIQDELGMEYEELVYPARWEGEMVVDVGMGRPRKDLDARKGAVWCFRAWRKGFKPVV</sequence>
<dbReference type="Proteomes" id="UP001227268">
    <property type="component" value="Unassembled WGS sequence"/>
</dbReference>
<gene>
    <name evidence="1" type="ORF">QFC21_002817</name>
</gene>
<reference evidence="1" key="1">
    <citation type="submission" date="2023-04" db="EMBL/GenBank/DDBJ databases">
        <title>Draft Genome sequencing of Naganishia species isolated from polar environments using Oxford Nanopore Technology.</title>
        <authorList>
            <person name="Leo P."/>
            <person name="Venkateswaran K."/>
        </authorList>
    </citation>
    <scope>NUCLEOTIDE SEQUENCE</scope>
    <source>
        <strain evidence="1">MNA-CCFEE 5423</strain>
    </source>
</reference>
<accession>A0ACC2VU42</accession>
<name>A0ACC2VU42_9TREE</name>
<comment type="caution">
    <text evidence="1">The sequence shown here is derived from an EMBL/GenBank/DDBJ whole genome shotgun (WGS) entry which is preliminary data.</text>
</comment>
<dbReference type="EMBL" id="JASBWT010000008">
    <property type="protein sequence ID" value="KAJ9102417.1"/>
    <property type="molecule type" value="Genomic_DNA"/>
</dbReference>
<protein>
    <submittedName>
        <fullName evidence="1">Uncharacterized protein</fullName>
    </submittedName>
</protein>
<evidence type="ECO:0000313" key="1">
    <source>
        <dbReference type="EMBL" id="KAJ9102417.1"/>
    </source>
</evidence>
<organism evidence="1 2">
    <name type="scientific">Naganishia friedmannii</name>
    <dbReference type="NCBI Taxonomy" id="89922"/>
    <lineage>
        <taxon>Eukaryota</taxon>
        <taxon>Fungi</taxon>
        <taxon>Dikarya</taxon>
        <taxon>Basidiomycota</taxon>
        <taxon>Agaricomycotina</taxon>
        <taxon>Tremellomycetes</taxon>
        <taxon>Filobasidiales</taxon>
        <taxon>Filobasidiaceae</taxon>
        <taxon>Naganishia</taxon>
    </lineage>
</organism>